<reference evidence="3 4" key="1">
    <citation type="submission" date="2022-03" db="EMBL/GenBank/DDBJ databases">
        <title>Mucilaginibacter sp. isolated from the gut of Protaetia brevitarsis seulensis larvae.</title>
        <authorList>
            <person name="Won M."/>
            <person name="Kim S.-J."/>
            <person name="Kwon S.-W."/>
        </authorList>
    </citation>
    <scope>NUCLEOTIDE SEQUENCE [LARGE SCALE GENOMIC DNA]</scope>
    <source>
        <strain evidence="3 4">CFWR-12</strain>
    </source>
</reference>
<feature type="compositionally biased region" description="Low complexity" evidence="1">
    <location>
        <begin position="13"/>
        <end position="26"/>
    </location>
</feature>
<keyword evidence="2" id="KW-1133">Transmembrane helix</keyword>
<feature type="transmembrane region" description="Helical" evidence="2">
    <location>
        <begin position="36"/>
        <end position="59"/>
    </location>
</feature>
<dbReference type="InterPro" id="IPR025327">
    <property type="entry name" value="DUF4233"/>
</dbReference>
<keyword evidence="4" id="KW-1185">Reference proteome</keyword>
<feature type="region of interest" description="Disordered" evidence="1">
    <location>
        <begin position="1"/>
        <end position="26"/>
    </location>
</feature>
<keyword evidence="2" id="KW-0472">Membrane</keyword>
<dbReference type="Pfam" id="PF14017">
    <property type="entry name" value="DUF4233"/>
    <property type="match status" value="1"/>
</dbReference>
<dbReference type="EMBL" id="CP094528">
    <property type="protein sequence ID" value="UOE45151.1"/>
    <property type="molecule type" value="Genomic_DNA"/>
</dbReference>
<evidence type="ECO:0000313" key="3">
    <source>
        <dbReference type="EMBL" id="UOE45151.1"/>
    </source>
</evidence>
<evidence type="ECO:0000256" key="1">
    <source>
        <dbReference type="SAM" id="MobiDB-lite"/>
    </source>
</evidence>
<feature type="transmembrane region" description="Helical" evidence="2">
    <location>
        <begin position="71"/>
        <end position="91"/>
    </location>
</feature>
<organism evidence="3 4">
    <name type="scientific">Agromyces larvae</name>
    <dbReference type="NCBI Taxonomy" id="2929802"/>
    <lineage>
        <taxon>Bacteria</taxon>
        <taxon>Bacillati</taxon>
        <taxon>Actinomycetota</taxon>
        <taxon>Actinomycetes</taxon>
        <taxon>Micrococcales</taxon>
        <taxon>Microbacteriaceae</taxon>
        <taxon>Agromyces</taxon>
    </lineage>
</organism>
<proteinExistence type="predicted"/>
<gene>
    <name evidence="3" type="ORF">MTO99_05065</name>
</gene>
<protein>
    <submittedName>
        <fullName evidence="3">DUF4233 domain-containing protein</fullName>
    </submittedName>
</protein>
<accession>A0ABY4C4Q0</accession>
<feature type="transmembrane region" description="Helical" evidence="2">
    <location>
        <begin position="96"/>
        <end position="113"/>
    </location>
</feature>
<dbReference type="RefSeq" id="WP_243557535.1">
    <property type="nucleotide sequence ID" value="NZ_CP094528.1"/>
</dbReference>
<name>A0ABY4C4Q0_9MICO</name>
<keyword evidence="2" id="KW-0812">Transmembrane</keyword>
<evidence type="ECO:0000313" key="4">
    <source>
        <dbReference type="Proteomes" id="UP000832097"/>
    </source>
</evidence>
<sequence length="153" mass="15780">MSAASDPSDPVEPATEPAASDAPAGAARPTSVRRSLASIVLAFETVVVFLAALVIWGLADAAGGAWGLPSWVALAAGGVIILLLVATIGLLRFRWAFWLGWAIQVVVIVAGIINPAMYVVGALFGGLWAYCMVVGARIDRDRAAAAEPGKEPQ</sequence>
<evidence type="ECO:0000256" key="2">
    <source>
        <dbReference type="SAM" id="Phobius"/>
    </source>
</evidence>
<feature type="transmembrane region" description="Helical" evidence="2">
    <location>
        <begin position="119"/>
        <end position="138"/>
    </location>
</feature>
<dbReference type="Proteomes" id="UP000832097">
    <property type="component" value="Chromosome"/>
</dbReference>